<dbReference type="Proteomes" id="UP001185755">
    <property type="component" value="Unassembled WGS sequence"/>
</dbReference>
<protein>
    <submittedName>
        <fullName evidence="4">DUF2510 domain-containing protein</fullName>
    </submittedName>
</protein>
<reference evidence="4 5" key="1">
    <citation type="submission" date="2023-10" db="EMBL/GenBank/DDBJ databases">
        <title>Development of a sustainable strategy for remediation of hydrocarbon-contaminated territories based on the waste exchange concept.</title>
        <authorList>
            <person name="Krivoruchko A."/>
        </authorList>
    </citation>
    <scope>NUCLEOTIDE SEQUENCE [LARGE SCALE GENOMIC DNA]</scope>
    <source>
        <strain evidence="4 5">IEGM 1323</strain>
    </source>
</reference>
<evidence type="ECO:0000313" key="5">
    <source>
        <dbReference type="Proteomes" id="UP001185755"/>
    </source>
</evidence>
<sequence length="159" mass="17261">MIAAAGFNGVVHFDGRYVTIERSGLMARLSVGVGEKRIALSSIQAIQFKKPTPFVLGYIEFTIPGGIEVNSHFTSASRRAGESENAVTLERKHVRAMLALRQAVDDALVAPTPPPPVTSHPRVPPPPLVPAGWYPDPDRNKTLRYWDGNAWTPHTAPSG</sequence>
<organism evidence="4 5">
    <name type="scientific">Rhodococcoides yunnanense</name>
    <dbReference type="NCBI Taxonomy" id="278209"/>
    <lineage>
        <taxon>Bacteria</taxon>
        <taxon>Bacillati</taxon>
        <taxon>Actinomycetota</taxon>
        <taxon>Actinomycetes</taxon>
        <taxon>Mycobacteriales</taxon>
        <taxon>Nocardiaceae</taxon>
        <taxon>Rhodococcoides</taxon>
    </lineage>
</organism>
<comment type="caution">
    <text evidence="4">The sequence shown here is derived from an EMBL/GenBank/DDBJ whole genome shotgun (WGS) entry which is preliminary data.</text>
</comment>
<gene>
    <name evidence="4" type="ORF">R3P96_00560</name>
</gene>
<feature type="domain" description="DUF2510" evidence="2">
    <location>
        <begin position="131"/>
        <end position="158"/>
    </location>
</feature>
<keyword evidence="5" id="KW-1185">Reference proteome</keyword>
<proteinExistence type="predicted"/>
<evidence type="ECO:0000313" key="4">
    <source>
        <dbReference type="EMBL" id="MDV6259822.1"/>
    </source>
</evidence>
<dbReference type="InterPro" id="IPR027860">
    <property type="entry name" value="DUF4429"/>
</dbReference>
<evidence type="ECO:0000259" key="2">
    <source>
        <dbReference type="Pfam" id="PF10708"/>
    </source>
</evidence>
<feature type="compositionally biased region" description="Pro residues" evidence="1">
    <location>
        <begin position="111"/>
        <end position="129"/>
    </location>
</feature>
<feature type="region of interest" description="Disordered" evidence="1">
    <location>
        <begin position="111"/>
        <end position="135"/>
    </location>
</feature>
<evidence type="ECO:0000256" key="1">
    <source>
        <dbReference type="SAM" id="MobiDB-lite"/>
    </source>
</evidence>
<dbReference type="Pfam" id="PF14472">
    <property type="entry name" value="DUF4429"/>
    <property type="match status" value="1"/>
</dbReference>
<dbReference type="Pfam" id="PF10708">
    <property type="entry name" value="DUF2510"/>
    <property type="match status" value="1"/>
</dbReference>
<dbReference type="RefSeq" id="WP_317562724.1">
    <property type="nucleotide sequence ID" value="NZ_JAWLJX010000001.1"/>
</dbReference>
<dbReference type="InterPro" id="IPR018929">
    <property type="entry name" value="DUF2510"/>
</dbReference>
<accession>A0ABU4B6K5</accession>
<feature type="domain" description="DUF4429" evidence="3">
    <location>
        <begin position="12"/>
        <end position="104"/>
    </location>
</feature>
<evidence type="ECO:0000259" key="3">
    <source>
        <dbReference type="Pfam" id="PF14472"/>
    </source>
</evidence>
<name>A0ABU4B6K5_9NOCA</name>
<dbReference type="EMBL" id="JAWLJX010000001">
    <property type="protein sequence ID" value="MDV6259822.1"/>
    <property type="molecule type" value="Genomic_DNA"/>
</dbReference>